<proteinExistence type="predicted"/>
<name>A0A1L8R202_9ENTE</name>
<dbReference type="Pfam" id="PF17247">
    <property type="entry name" value="DUF5316"/>
    <property type="match status" value="1"/>
</dbReference>
<accession>A0A1L8R202</accession>
<keyword evidence="1" id="KW-0812">Transmembrane</keyword>
<feature type="transmembrane region" description="Helical" evidence="1">
    <location>
        <begin position="19"/>
        <end position="36"/>
    </location>
</feature>
<organism evidence="2 3">
    <name type="scientific">Enterococcus canintestini</name>
    <dbReference type="NCBI Taxonomy" id="317010"/>
    <lineage>
        <taxon>Bacteria</taxon>
        <taxon>Bacillati</taxon>
        <taxon>Bacillota</taxon>
        <taxon>Bacilli</taxon>
        <taxon>Lactobacillales</taxon>
        <taxon>Enterococcaceae</taxon>
        <taxon>Enterococcus</taxon>
    </lineage>
</organism>
<dbReference type="InterPro" id="IPR035167">
    <property type="entry name" value="DUF5316"/>
</dbReference>
<evidence type="ECO:0000256" key="1">
    <source>
        <dbReference type="SAM" id="Phobius"/>
    </source>
</evidence>
<evidence type="ECO:0000313" key="3">
    <source>
        <dbReference type="Proteomes" id="UP000182835"/>
    </source>
</evidence>
<feature type="transmembrane region" description="Helical" evidence="1">
    <location>
        <begin position="84"/>
        <end position="103"/>
    </location>
</feature>
<feature type="transmembrane region" description="Helical" evidence="1">
    <location>
        <begin position="42"/>
        <end position="63"/>
    </location>
</feature>
<dbReference type="AlphaFoldDB" id="A0A1L8R202"/>
<gene>
    <name evidence="2" type="ORF">RU96_GL001758</name>
</gene>
<protein>
    <submittedName>
        <fullName evidence="2">Uncharacterized protein</fullName>
    </submittedName>
</protein>
<sequence>MLIEITYNTKTGEITMKKFIVVLATSLLLSVGLIYFEKDSYLKIIGLIAFFLGLAMSGTLVSGDRMRANTARQSDITTNNTSNLFLYFILFSLPLLIMAYVSGVF</sequence>
<reference evidence="2 3" key="1">
    <citation type="submission" date="2014-12" db="EMBL/GenBank/DDBJ databases">
        <title>Draft genome sequences of 29 type strains of Enterococci.</title>
        <authorList>
            <person name="Zhong Z."/>
            <person name="Sun Z."/>
            <person name="Liu W."/>
            <person name="Zhang W."/>
            <person name="Zhang H."/>
        </authorList>
    </citation>
    <scope>NUCLEOTIDE SEQUENCE [LARGE SCALE GENOMIC DNA]</scope>
    <source>
        <strain evidence="2 3">DSM 21207</strain>
    </source>
</reference>
<keyword evidence="1" id="KW-1133">Transmembrane helix</keyword>
<comment type="caution">
    <text evidence="2">The sequence shown here is derived from an EMBL/GenBank/DDBJ whole genome shotgun (WGS) entry which is preliminary data.</text>
</comment>
<evidence type="ECO:0000313" key="2">
    <source>
        <dbReference type="EMBL" id="OJG13799.1"/>
    </source>
</evidence>
<dbReference type="Proteomes" id="UP000182835">
    <property type="component" value="Unassembled WGS sequence"/>
</dbReference>
<keyword evidence="1" id="KW-0472">Membrane</keyword>
<dbReference type="EMBL" id="JXKG01000034">
    <property type="protein sequence ID" value="OJG13799.1"/>
    <property type="molecule type" value="Genomic_DNA"/>
</dbReference>